<dbReference type="PROSITE" id="PS51432">
    <property type="entry name" value="AP_NUCLEASE_F2_4"/>
    <property type="match status" value="1"/>
</dbReference>
<evidence type="ECO:0000256" key="2">
    <source>
        <dbReference type="ARBA" id="ARBA00022723"/>
    </source>
</evidence>
<feature type="binding site" evidence="7">
    <location>
        <position position="67"/>
    </location>
    <ligand>
        <name>Zn(2+)</name>
        <dbReference type="ChEBI" id="CHEBI:29105"/>
        <label>1</label>
    </ligand>
</feature>
<keyword evidence="7 9" id="KW-0255">Endonuclease</keyword>
<dbReference type="PROSITE" id="PS00730">
    <property type="entry name" value="AP_NUCLEASE_F2_2"/>
    <property type="match status" value="1"/>
</dbReference>
<reference evidence="9 10" key="1">
    <citation type="submission" date="2017-03" db="EMBL/GenBank/DDBJ databases">
        <title>Genome sequence of Clostridium thermoalcaliphilum DSM 7309.</title>
        <authorList>
            <person name="Poehlein A."/>
            <person name="Daniel R."/>
        </authorList>
    </citation>
    <scope>NUCLEOTIDE SEQUENCE [LARGE SCALE GENOMIC DNA]</scope>
    <source>
        <strain evidence="9 10">DSM 7309</strain>
    </source>
</reference>
<dbReference type="GO" id="GO:0006284">
    <property type="term" value="P:base-excision repair"/>
    <property type="evidence" value="ECO:0007669"/>
    <property type="project" value="TreeGrafter"/>
</dbReference>
<comment type="caution">
    <text evidence="9">The sequence shown here is derived from an EMBL/GenBank/DDBJ whole genome shotgun (WGS) entry which is preliminary data.</text>
</comment>
<feature type="binding site" evidence="7">
    <location>
        <position position="142"/>
    </location>
    <ligand>
        <name>Zn(2+)</name>
        <dbReference type="ChEBI" id="CHEBI:29105"/>
        <label>1</label>
    </ligand>
</feature>
<feature type="binding site" evidence="7">
    <location>
        <position position="226"/>
    </location>
    <ligand>
        <name>Zn(2+)</name>
        <dbReference type="ChEBI" id="CHEBI:29105"/>
        <label>3</label>
    </ligand>
</feature>
<dbReference type="SMART" id="SM00518">
    <property type="entry name" value="AP2Ec"/>
    <property type="match status" value="1"/>
</dbReference>
<comment type="function">
    <text evidence="7">Endonuclease IV plays a role in DNA repair. It cleaves phosphodiester bonds at apurinic or apyrimidinic (AP) sites, generating a 3'-hydroxyl group and a 5'-terminal sugar phosphate.</text>
</comment>
<dbReference type="RefSeq" id="WP_079411756.1">
    <property type="nucleotide sequence ID" value="NZ_MZGW01000003.1"/>
</dbReference>
<keyword evidence="2 7" id="KW-0479">Metal-binding</keyword>
<feature type="binding site" evidence="7">
    <location>
        <position position="176"/>
    </location>
    <ligand>
        <name>Zn(2+)</name>
        <dbReference type="ChEBI" id="CHEBI:29105"/>
        <label>2</label>
    </ligand>
</feature>
<dbReference type="GO" id="GO:0008081">
    <property type="term" value="F:phosphoric diester hydrolase activity"/>
    <property type="evidence" value="ECO:0007669"/>
    <property type="project" value="TreeGrafter"/>
</dbReference>
<feature type="binding site" evidence="7">
    <location>
        <position position="211"/>
    </location>
    <ligand>
        <name>Zn(2+)</name>
        <dbReference type="ChEBI" id="CHEBI:29105"/>
        <label>2</label>
    </ligand>
</feature>
<dbReference type="OrthoDB" id="9805666at2"/>
<keyword evidence="4 7" id="KW-0378">Hydrolase</keyword>
<dbReference type="SUPFAM" id="SSF51658">
    <property type="entry name" value="Xylose isomerase-like"/>
    <property type="match status" value="1"/>
</dbReference>
<feature type="binding site" evidence="7">
    <location>
        <position position="224"/>
    </location>
    <ligand>
        <name>Zn(2+)</name>
        <dbReference type="ChEBI" id="CHEBI:29105"/>
        <label>3</label>
    </ligand>
</feature>
<dbReference type="InterPro" id="IPR018246">
    <property type="entry name" value="AP_endonuc_F2_Zn_BS"/>
</dbReference>
<keyword evidence="3 7" id="KW-0227">DNA damage</keyword>
<evidence type="ECO:0000256" key="7">
    <source>
        <dbReference type="HAMAP-Rule" id="MF_00152"/>
    </source>
</evidence>
<feature type="domain" description="Xylose isomerase-like TIM barrel" evidence="8">
    <location>
        <begin position="19"/>
        <end position="273"/>
    </location>
</feature>
<organism evidence="9 10">
    <name type="scientific">Alkalithermobacter paradoxus</name>
    <dbReference type="NCBI Taxonomy" id="29349"/>
    <lineage>
        <taxon>Bacteria</taxon>
        <taxon>Bacillati</taxon>
        <taxon>Bacillota</taxon>
        <taxon>Clostridia</taxon>
        <taxon>Peptostreptococcales</taxon>
        <taxon>Tepidibacteraceae</taxon>
        <taxon>Alkalithermobacter</taxon>
    </lineage>
</organism>
<evidence type="ECO:0000313" key="10">
    <source>
        <dbReference type="Proteomes" id="UP000190140"/>
    </source>
</evidence>
<comment type="similarity">
    <text evidence="1 7">Belongs to the AP endonuclease 2 family.</text>
</comment>
<dbReference type="Proteomes" id="UP000190140">
    <property type="component" value="Unassembled WGS sequence"/>
</dbReference>
<dbReference type="InterPro" id="IPR013022">
    <property type="entry name" value="Xyl_isomerase-like_TIM-brl"/>
</dbReference>
<dbReference type="Gene3D" id="3.20.20.150">
    <property type="entry name" value="Divalent-metal-dependent TIM barrel enzymes"/>
    <property type="match status" value="1"/>
</dbReference>
<proteinExistence type="inferred from homology"/>
<comment type="cofactor">
    <cofactor evidence="7">
        <name>Zn(2+)</name>
        <dbReference type="ChEBI" id="CHEBI:29105"/>
    </cofactor>
    <text evidence="7">Binds 3 Zn(2+) ions.</text>
</comment>
<dbReference type="InterPro" id="IPR001719">
    <property type="entry name" value="AP_endonuc_2"/>
</dbReference>
<evidence type="ECO:0000256" key="4">
    <source>
        <dbReference type="ARBA" id="ARBA00022801"/>
    </source>
</evidence>
<evidence type="ECO:0000256" key="3">
    <source>
        <dbReference type="ARBA" id="ARBA00022763"/>
    </source>
</evidence>
<dbReference type="STRING" id="29349.CLOTH_09780"/>
<evidence type="ECO:0000256" key="1">
    <source>
        <dbReference type="ARBA" id="ARBA00005340"/>
    </source>
</evidence>
<dbReference type="GO" id="GO:0003677">
    <property type="term" value="F:DNA binding"/>
    <property type="evidence" value="ECO:0007669"/>
    <property type="project" value="InterPro"/>
</dbReference>
<keyword evidence="5 7" id="KW-0862">Zinc</keyword>
<dbReference type="PANTHER" id="PTHR21445">
    <property type="entry name" value="ENDONUCLEASE IV ENDODEOXYRIBONUCLEASE IV"/>
    <property type="match status" value="1"/>
</dbReference>
<dbReference type="NCBIfam" id="TIGR00587">
    <property type="entry name" value="nfo"/>
    <property type="match status" value="1"/>
</dbReference>
<dbReference type="GO" id="GO:0008833">
    <property type="term" value="F:deoxyribonuclease IV (phage-T4-induced) activity"/>
    <property type="evidence" value="ECO:0007669"/>
    <property type="project" value="UniProtKB-UniRule"/>
</dbReference>
<accession>A0A1V4I7F2</accession>
<feature type="binding site" evidence="7">
    <location>
        <position position="256"/>
    </location>
    <ligand>
        <name>Zn(2+)</name>
        <dbReference type="ChEBI" id="CHEBI:29105"/>
        <label>2</label>
    </ligand>
</feature>
<evidence type="ECO:0000256" key="6">
    <source>
        <dbReference type="ARBA" id="ARBA00023204"/>
    </source>
</evidence>
<dbReference type="EMBL" id="MZGW01000003">
    <property type="protein sequence ID" value="OPJ55800.1"/>
    <property type="molecule type" value="Genomic_DNA"/>
</dbReference>
<evidence type="ECO:0000313" key="9">
    <source>
        <dbReference type="EMBL" id="OPJ55800.1"/>
    </source>
</evidence>
<dbReference type="AlphaFoldDB" id="A0A1V4I7F2"/>
<dbReference type="EC" id="3.1.21.2" evidence="7"/>
<keyword evidence="7" id="KW-0540">Nuclease</keyword>
<dbReference type="GO" id="GO:0003906">
    <property type="term" value="F:DNA-(apurinic or apyrimidinic site) endonuclease activity"/>
    <property type="evidence" value="ECO:0007669"/>
    <property type="project" value="TreeGrafter"/>
</dbReference>
<keyword evidence="6 7" id="KW-0234">DNA repair</keyword>
<feature type="binding site" evidence="7">
    <location>
        <position position="179"/>
    </location>
    <ligand>
        <name>Zn(2+)</name>
        <dbReference type="ChEBI" id="CHEBI:29105"/>
        <label>3</label>
    </ligand>
</feature>
<feature type="binding site" evidence="7">
    <location>
        <position position="107"/>
    </location>
    <ligand>
        <name>Zn(2+)</name>
        <dbReference type="ChEBI" id="CHEBI:29105"/>
        <label>1</label>
    </ligand>
</feature>
<dbReference type="CDD" id="cd00019">
    <property type="entry name" value="AP2Ec"/>
    <property type="match status" value="1"/>
</dbReference>
<sequence>MIFIGPHISISKGFTHAAKEALSIGANTFQFFTRNPRGGSVKELDEKDNHTFQGIRSENKFGPLLAHLPYTVNLGGNKDDVYEFGKRILKEDIKRADQLNIEYICFHPGSHIGSGIEYGIDRISSAINEVLTGNERVMLLLETMSGKGTEIGYTFEQIKKIIDKVNYSANIGVCFDTCHTFAAGYDIVNKLDCVLKEFDDVIGIEKLKVVHFNDSMKEFNSKKDRHEIIGKGLIGLEALVNFMNHPLIKGKPLFLETPGDGDIHREEIKILRNRAL</sequence>
<name>A0A1V4I7F2_9FIRM</name>
<protein>
    <recommendedName>
        <fullName evidence="7">Probable endonuclease 4</fullName>
        <ecNumber evidence="7">3.1.21.2</ecNumber>
    </recommendedName>
    <alternativeName>
        <fullName evidence="7">Endodeoxyribonuclease IV</fullName>
    </alternativeName>
    <alternativeName>
        <fullName evidence="7">Endonuclease IV</fullName>
    </alternativeName>
</protein>
<dbReference type="Pfam" id="PF01261">
    <property type="entry name" value="AP_endonuc_2"/>
    <property type="match status" value="1"/>
</dbReference>
<dbReference type="FunFam" id="3.20.20.150:FF:000001">
    <property type="entry name" value="Probable endonuclease 4"/>
    <property type="match status" value="1"/>
</dbReference>
<evidence type="ECO:0000259" key="8">
    <source>
        <dbReference type="Pfam" id="PF01261"/>
    </source>
</evidence>
<keyword evidence="10" id="KW-1185">Reference proteome</keyword>
<dbReference type="HAMAP" id="MF_00152">
    <property type="entry name" value="Nfo"/>
    <property type="match status" value="1"/>
</dbReference>
<dbReference type="InterPro" id="IPR036237">
    <property type="entry name" value="Xyl_isomerase-like_sf"/>
</dbReference>
<evidence type="ECO:0000256" key="5">
    <source>
        <dbReference type="ARBA" id="ARBA00022833"/>
    </source>
</evidence>
<gene>
    <name evidence="9" type="primary">nfo_1</name>
    <name evidence="7" type="synonym">nfo</name>
    <name evidence="9" type="ORF">CLOTH_09780</name>
</gene>
<feature type="binding site" evidence="7">
    <location>
        <position position="142"/>
    </location>
    <ligand>
        <name>Zn(2+)</name>
        <dbReference type="ChEBI" id="CHEBI:29105"/>
        <label>2</label>
    </ligand>
</feature>
<comment type="catalytic activity">
    <reaction evidence="7">
        <text>Endonucleolytic cleavage to 5'-phosphooligonucleotide end-products.</text>
        <dbReference type="EC" id="3.1.21.2"/>
    </reaction>
</comment>
<dbReference type="GO" id="GO:0008270">
    <property type="term" value="F:zinc ion binding"/>
    <property type="evidence" value="ECO:0007669"/>
    <property type="project" value="UniProtKB-UniRule"/>
</dbReference>
<dbReference type="PANTHER" id="PTHR21445:SF0">
    <property type="entry name" value="APURINIC-APYRIMIDINIC ENDONUCLEASE"/>
    <property type="match status" value="1"/>
</dbReference>
<dbReference type="PROSITE" id="PS00731">
    <property type="entry name" value="AP_NUCLEASE_F2_3"/>
    <property type="match status" value="1"/>
</dbReference>